<dbReference type="OrthoDB" id="9806724at2"/>
<organism evidence="6 7">
    <name type="scientific">Candidimonas nitroreducens</name>
    <dbReference type="NCBI Taxonomy" id="683354"/>
    <lineage>
        <taxon>Bacteria</taxon>
        <taxon>Pseudomonadati</taxon>
        <taxon>Pseudomonadota</taxon>
        <taxon>Betaproteobacteria</taxon>
        <taxon>Burkholderiales</taxon>
        <taxon>Alcaligenaceae</taxon>
        <taxon>Candidimonas</taxon>
    </lineage>
</organism>
<feature type="domain" description="FAD-dependent oxidoreductase 2 FAD-binding" evidence="4">
    <location>
        <begin position="9"/>
        <end position="401"/>
    </location>
</feature>
<feature type="domain" description="Fumarate reductase/succinate dehydrogenase flavoprotein-like C-terminal" evidence="5">
    <location>
        <begin position="459"/>
        <end position="541"/>
    </location>
</feature>
<name>A0A225M030_9BURK</name>
<dbReference type="PANTHER" id="PTHR11632:SF51">
    <property type="entry name" value="SUCCINATE DEHYDROGENASE [UBIQUINONE] FLAVOPROTEIN SUBUNIT, MITOCHONDRIAL"/>
    <property type="match status" value="1"/>
</dbReference>
<evidence type="ECO:0000313" key="7">
    <source>
        <dbReference type="Proteomes" id="UP000214603"/>
    </source>
</evidence>
<dbReference type="Gene3D" id="3.90.700.10">
    <property type="entry name" value="Succinate dehydrogenase/fumarate reductase flavoprotein, catalytic domain"/>
    <property type="match status" value="1"/>
</dbReference>
<keyword evidence="7" id="KW-1185">Reference proteome</keyword>
<comment type="caution">
    <text evidence="6">The sequence shown here is derived from an EMBL/GenBank/DDBJ whole genome shotgun (WGS) entry which is preliminary data.</text>
</comment>
<dbReference type="InterPro" id="IPR037099">
    <property type="entry name" value="Fum_R/Succ_DH_flav-like_C_sf"/>
</dbReference>
<evidence type="ECO:0000259" key="5">
    <source>
        <dbReference type="Pfam" id="PF02910"/>
    </source>
</evidence>
<dbReference type="InterPro" id="IPR030664">
    <property type="entry name" value="SdhA/FrdA/AprA"/>
</dbReference>
<dbReference type="Pfam" id="PF00890">
    <property type="entry name" value="FAD_binding_2"/>
    <property type="match status" value="1"/>
</dbReference>
<gene>
    <name evidence="6" type="ORF">CEY11_21595</name>
</gene>
<accession>A0A225M030</accession>
<comment type="cofactor">
    <cofactor evidence="1">
        <name>FAD</name>
        <dbReference type="ChEBI" id="CHEBI:57692"/>
    </cofactor>
</comment>
<proteinExistence type="predicted"/>
<keyword evidence="3" id="KW-0560">Oxidoreductase</keyword>
<protein>
    <recommendedName>
        <fullName evidence="8">Succinate dehydrogenase</fullName>
    </recommendedName>
</protein>
<dbReference type="Proteomes" id="UP000214603">
    <property type="component" value="Unassembled WGS sequence"/>
</dbReference>
<evidence type="ECO:0000313" key="6">
    <source>
        <dbReference type="EMBL" id="OWT54757.1"/>
    </source>
</evidence>
<dbReference type="Gene3D" id="1.20.58.100">
    <property type="entry name" value="Fumarate reductase/succinate dehydrogenase flavoprotein-like, C-terminal domain"/>
    <property type="match status" value="1"/>
</dbReference>
<evidence type="ECO:0000256" key="3">
    <source>
        <dbReference type="ARBA" id="ARBA00023002"/>
    </source>
</evidence>
<dbReference type="SUPFAM" id="SSF46977">
    <property type="entry name" value="Succinate dehydrogenase/fumarate reductase flavoprotein C-terminal domain"/>
    <property type="match status" value="1"/>
</dbReference>
<dbReference type="EMBL" id="NJIH01000014">
    <property type="protein sequence ID" value="OWT54757.1"/>
    <property type="molecule type" value="Genomic_DNA"/>
</dbReference>
<dbReference type="PIRSF" id="PIRSF000171">
    <property type="entry name" value="SDHA_APRA_LASPO"/>
    <property type="match status" value="1"/>
</dbReference>
<sequence>MEVIECSADVIVVGGGGAASRAALSARQQGAEVRLLTKTAFQQGGSTVHGASEIMSMGAAGFGVADDSPRKHFEDTMRAGRGFIDESLVSVLAEEAPHRIRDLMALGVPFDRERAGPKLIQSDFGSYARALGVRGKTGKAFVQALSQAMLQAGVCVDEHIALVDLIRDAEGAIAGVLGYHAKARKLVQYRAPSVILGTGGLHGAFELQVSTAEMTGDGQAICYRHGAELVNMEFHQLGPALIHPYVQLFSGSSFRLQPKLMNGSGREFLRDYLPPEATLDAVYEAKSFPFTTANISRFIDISMAREVAEGRGSPHGGVYFSFAHVNADALARVLPNTISWLSARGIDIAADPLEVGVVFQCMNGGVRMIDPDGQSTVPGLFVIGELAGGVRGPDRPGGNSLAEGQVFGHRSGVAAARRALAGSGKYRPSPATLDSTLGELSQLASHPKASAQLAVMASEVRRAMQQHCLVEKTGEGLCTALATMRAVQDHIAAGMGVGPDTLMDVLSVRNMAQASELVLRACLNREETRGAHYRLDHLDTDPGLAHSYTLRRGEAGPTITRLDY</sequence>
<dbReference type="SUPFAM" id="SSF51905">
    <property type="entry name" value="FAD/NAD(P)-binding domain"/>
    <property type="match status" value="1"/>
</dbReference>
<dbReference type="PANTHER" id="PTHR11632">
    <property type="entry name" value="SUCCINATE DEHYDROGENASE 2 FLAVOPROTEIN SUBUNIT"/>
    <property type="match status" value="1"/>
</dbReference>
<evidence type="ECO:0000256" key="2">
    <source>
        <dbReference type="ARBA" id="ARBA00022630"/>
    </source>
</evidence>
<dbReference type="RefSeq" id="WP_088605504.1">
    <property type="nucleotide sequence ID" value="NZ_NJIH01000014.1"/>
</dbReference>
<dbReference type="InterPro" id="IPR003953">
    <property type="entry name" value="FAD-dep_OxRdtase_2_FAD-bd"/>
</dbReference>
<evidence type="ECO:0008006" key="8">
    <source>
        <dbReference type="Google" id="ProtNLM"/>
    </source>
</evidence>
<dbReference type="InterPro" id="IPR015939">
    <property type="entry name" value="Fum_Rdtase/Succ_DH_flav-like_C"/>
</dbReference>
<evidence type="ECO:0000259" key="4">
    <source>
        <dbReference type="Pfam" id="PF00890"/>
    </source>
</evidence>
<dbReference type="GO" id="GO:0016491">
    <property type="term" value="F:oxidoreductase activity"/>
    <property type="evidence" value="ECO:0007669"/>
    <property type="project" value="UniProtKB-KW"/>
</dbReference>
<dbReference type="Pfam" id="PF02910">
    <property type="entry name" value="Succ_DH_flav_C"/>
    <property type="match status" value="1"/>
</dbReference>
<evidence type="ECO:0000256" key="1">
    <source>
        <dbReference type="ARBA" id="ARBA00001974"/>
    </source>
</evidence>
<dbReference type="PRINTS" id="PR00411">
    <property type="entry name" value="PNDRDTASEI"/>
</dbReference>
<dbReference type="InterPro" id="IPR036188">
    <property type="entry name" value="FAD/NAD-bd_sf"/>
</dbReference>
<dbReference type="AlphaFoldDB" id="A0A225M030"/>
<dbReference type="Gene3D" id="3.50.50.60">
    <property type="entry name" value="FAD/NAD(P)-binding domain"/>
    <property type="match status" value="1"/>
</dbReference>
<dbReference type="PRINTS" id="PR00368">
    <property type="entry name" value="FADPNR"/>
</dbReference>
<reference evidence="7" key="1">
    <citation type="submission" date="2017-06" db="EMBL/GenBank/DDBJ databases">
        <title>Herbaspirillum phytohormonus sp. nov., isolated from the root nodule of Robinia pseudoacacia in lead-zinc mine.</title>
        <authorList>
            <person name="Fan M."/>
            <person name="Lin Y."/>
        </authorList>
    </citation>
    <scope>NUCLEOTIDE SEQUENCE [LARGE SCALE GENOMIC DNA]</scope>
    <source>
        <strain evidence="7">SC-089</strain>
    </source>
</reference>
<keyword evidence="2" id="KW-0285">Flavoprotein</keyword>
<dbReference type="InterPro" id="IPR027477">
    <property type="entry name" value="Succ_DH/fumarate_Rdtase_cat_sf"/>
</dbReference>